<evidence type="ECO:0000313" key="2">
    <source>
        <dbReference type="EMBL" id="QVM85732.1"/>
    </source>
</evidence>
<protein>
    <submittedName>
        <fullName evidence="2">Uncharacterized protein</fullName>
    </submittedName>
</protein>
<feature type="signal peptide" evidence="1">
    <location>
        <begin position="1"/>
        <end position="24"/>
    </location>
</feature>
<keyword evidence="1" id="KW-0732">Signal</keyword>
<gene>
    <name evidence="2" type="ORF">HT578_20315</name>
</gene>
<evidence type="ECO:0000256" key="1">
    <source>
        <dbReference type="SAM" id="SignalP"/>
    </source>
</evidence>
<reference evidence="2 3" key="1">
    <citation type="journal article" date="2021" name="Int. J. Syst. Evol. Microbiol.">
        <title>Novosphingobium decolorationis sp. nov., an aniline blue-decolourizing bacterium isolated from East Pacific sediment.</title>
        <authorList>
            <person name="Chen X."/>
            <person name="Dong B."/>
            <person name="Chen T."/>
            <person name="Ren N."/>
            <person name="Wang J."/>
            <person name="Xu Y."/>
            <person name="Yang J."/>
            <person name="Zhu S."/>
            <person name="Chen J."/>
        </authorList>
    </citation>
    <scope>NUCLEOTIDE SEQUENCE [LARGE SCALE GENOMIC DNA]</scope>
    <source>
        <strain evidence="2 3">502str22</strain>
    </source>
</reference>
<keyword evidence="3" id="KW-1185">Reference proteome</keyword>
<proteinExistence type="predicted"/>
<dbReference type="RefSeq" id="WP_213501249.1">
    <property type="nucleotide sequence ID" value="NZ_CP054856.1"/>
</dbReference>
<name>A0ABX8E9N2_9SPHN</name>
<sequence length="246" mass="27706">MTAKSYTSLCWALPLLLVAPAALAQDTPRELRDLVGARAAGGERQLEDRGFVWISTQTGSDRKWSYWWRQSDALCITVQTYDGRYASVVDSPAVDCERAQGGDHETSAQIDEVINLICYGEGSRLSNRVSTGYEWDWREHRYHRSTRSELTQQQFDEAITLQFHGSDGRIRLAGKLVPPIHSGGTNGWWTLTDVAITHDKIKGRYRLNGLNKPKLEIDRLTGHIKVEGMNSFSGTCDSIDSGKRRF</sequence>
<feature type="chain" id="PRO_5045855916" evidence="1">
    <location>
        <begin position="25"/>
        <end position="246"/>
    </location>
</feature>
<accession>A0ABX8E9N2</accession>
<dbReference type="EMBL" id="CP054856">
    <property type="protein sequence ID" value="QVM85732.1"/>
    <property type="molecule type" value="Genomic_DNA"/>
</dbReference>
<organism evidence="2 3">
    <name type="scientific">Novosphingobium decolorationis</name>
    <dbReference type="NCBI Taxonomy" id="2698673"/>
    <lineage>
        <taxon>Bacteria</taxon>
        <taxon>Pseudomonadati</taxon>
        <taxon>Pseudomonadota</taxon>
        <taxon>Alphaproteobacteria</taxon>
        <taxon>Sphingomonadales</taxon>
        <taxon>Sphingomonadaceae</taxon>
        <taxon>Novosphingobium</taxon>
    </lineage>
</organism>
<evidence type="ECO:0000313" key="3">
    <source>
        <dbReference type="Proteomes" id="UP000677126"/>
    </source>
</evidence>
<dbReference type="Proteomes" id="UP000677126">
    <property type="component" value="Chromosome"/>
</dbReference>